<evidence type="ECO:0000256" key="10">
    <source>
        <dbReference type="ARBA" id="ARBA00023078"/>
    </source>
</evidence>
<dbReference type="InterPro" id="IPR036670">
    <property type="entry name" value="SecA_X-link_sf"/>
</dbReference>
<comment type="similarity">
    <text evidence="2 13 14">Belongs to the SecA family.</text>
</comment>
<evidence type="ECO:0000256" key="9">
    <source>
        <dbReference type="ARBA" id="ARBA00023010"/>
    </source>
</evidence>
<keyword evidence="4" id="KW-1003">Cell membrane</keyword>
<keyword evidence="5 13" id="KW-0547">Nucleotide-binding</keyword>
<feature type="binding site" evidence="13">
    <location>
        <position position="83"/>
    </location>
    <ligand>
        <name>ATP</name>
        <dbReference type="ChEBI" id="CHEBI:30616"/>
    </ligand>
</feature>
<proteinExistence type="inferred from homology"/>
<dbReference type="GO" id="GO:0043952">
    <property type="term" value="P:protein transport by the Sec complex"/>
    <property type="evidence" value="ECO:0007669"/>
    <property type="project" value="TreeGrafter"/>
</dbReference>
<dbReference type="FunFam" id="3.40.50.300:FF:000334">
    <property type="entry name" value="Protein translocase subunit SecA"/>
    <property type="match status" value="1"/>
</dbReference>
<dbReference type="HAMAP" id="MF_01382">
    <property type="entry name" value="SecA"/>
    <property type="match status" value="1"/>
</dbReference>
<dbReference type="FunFam" id="3.90.1440.10:FF:000003">
    <property type="entry name" value="Preprotein translocase SecA subunit"/>
    <property type="match status" value="1"/>
</dbReference>
<comment type="catalytic activity">
    <reaction evidence="13">
        <text>ATP + H2O + cellular proteinSide 1 = ADP + phosphate + cellular proteinSide 2.</text>
        <dbReference type="EC" id="7.4.2.8"/>
    </reaction>
</comment>
<dbReference type="GO" id="GO:0005524">
    <property type="term" value="F:ATP binding"/>
    <property type="evidence" value="ECO:0007669"/>
    <property type="project" value="UniProtKB-UniRule"/>
</dbReference>
<evidence type="ECO:0000313" key="18">
    <source>
        <dbReference type="Proteomes" id="UP000218418"/>
    </source>
</evidence>
<dbReference type="Pfam" id="PF01043">
    <property type="entry name" value="SecA_PP_bind"/>
    <property type="match status" value="1"/>
</dbReference>
<keyword evidence="8 13" id="KW-1278">Translocase</keyword>
<evidence type="ECO:0000256" key="7">
    <source>
        <dbReference type="ARBA" id="ARBA00022927"/>
    </source>
</evidence>
<comment type="function">
    <text evidence="13">Part of the Sec protein translocase complex. Interacts with the SecYEG preprotein conducting channel. Has a central role in coupling the hydrolysis of ATP to the transfer of proteins into and across the cell membrane, serving as an ATP-driven molecular motor driving the stepwise translocation of polypeptide chains across the membrane.</text>
</comment>
<evidence type="ECO:0000256" key="8">
    <source>
        <dbReference type="ARBA" id="ARBA00022967"/>
    </source>
</evidence>
<evidence type="ECO:0000256" key="3">
    <source>
        <dbReference type="ARBA" id="ARBA00022448"/>
    </source>
</evidence>
<dbReference type="EC" id="7.4.2.8" evidence="13"/>
<dbReference type="FunFam" id="3.40.50.300:FF:000429">
    <property type="entry name" value="Preprotein translocase subunit SecA"/>
    <property type="match status" value="1"/>
</dbReference>
<dbReference type="GO" id="GO:0031522">
    <property type="term" value="C:cell envelope Sec protein transport complex"/>
    <property type="evidence" value="ECO:0007669"/>
    <property type="project" value="TreeGrafter"/>
</dbReference>
<dbReference type="InterPro" id="IPR000185">
    <property type="entry name" value="SecA"/>
</dbReference>
<evidence type="ECO:0000256" key="11">
    <source>
        <dbReference type="ARBA" id="ARBA00023136"/>
    </source>
</evidence>
<keyword evidence="6 13" id="KW-0067">ATP-binding</keyword>
<feature type="binding site" evidence="13">
    <location>
        <position position="491"/>
    </location>
    <ligand>
        <name>ATP</name>
        <dbReference type="ChEBI" id="CHEBI:30616"/>
    </ligand>
</feature>
<feature type="binding site" evidence="13">
    <location>
        <begin position="101"/>
        <end position="105"/>
    </location>
    <ligand>
        <name>ATP</name>
        <dbReference type="ChEBI" id="CHEBI:30616"/>
    </ligand>
</feature>
<dbReference type="PANTHER" id="PTHR30612">
    <property type="entry name" value="SECA INNER MEMBRANE COMPONENT OF SEC PROTEIN SECRETION SYSTEM"/>
    <property type="match status" value="1"/>
</dbReference>
<dbReference type="PROSITE" id="PS01312">
    <property type="entry name" value="SECA"/>
    <property type="match status" value="1"/>
</dbReference>
<dbReference type="SUPFAM" id="SSF81886">
    <property type="entry name" value="Helical scaffold and wing domains of SecA"/>
    <property type="match status" value="1"/>
</dbReference>
<evidence type="ECO:0000259" key="15">
    <source>
        <dbReference type="PROSITE" id="PS51192"/>
    </source>
</evidence>
<dbReference type="PROSITE" id="PS51196">
    <property type="entry name" value="SECA_MOTOR_DEAD"/>
    <property type="match status" value="1"/>
</dbReference>
<dbReference type="NCBIfam" id="TIGR00963">
    <property type="entry name" value="secA"/>
    <property type="match status" value="1"/>
</dbReference>
<dbReference type="SMART" id="SM00957">
    <property type="entry name" value="SecA_DEAD"/>
    <property type="match status" value="1"/>
</dbReference>
<keyword evidence="11 13" id="KW-0472">Membrane</keyword>
<sequence>MLKTLLGDPNARKLKKFQPSITEVNLLEEEIKVLSDEQLKAKTPEFKERLKNGETLDDILPEAFAVTREAGRRVLGMRHFDVQLLGGMILHKGQIAEMKTGEGKTLVATLPSYLNALTGKGVHVITVNDYLARRDAEWMGQVHRFLGLTVGLIQSSMTPVERKKNYECDITYVTNSEIGFDYLRDNMATSMADVVQRPFNYCVIDEVDSILIDEARTPLIISGQVERPTEKYVKAAQIARALLQEEDYEVDEKARNVLLTDEGFQKAEELLEVTDLFDPEDPWAHFIFNAIKAKELFLPDVNYILRNGEVVIVDESTGRVLPGRRWSDGLHQAIEAKENVDIQPETQTLASITYQNLFLLYPKLGGMTGTAKTEEVEFEKIYKLEVTIIPTNRVRQRQDLPDMVFKTEVGKWKAIAKECAEMHQTGRPVLVGTTSVEKSEYLSQLLKQMGIAHELLNARPENVEREAEIVAQAGRGGMVTIATNMAGRGTDIILGGNAEYMARLKVREFLMPRIVKPDDEDVFSPHKATLPTGTDGGQGFVPGKKVKTWKASPKVFPTQITKEAENILKVAVEAAVKEYGERSLSELEAEDKIAVAAEKAPTEDPVVQKMREAYNRVKEEYESFTDAEHDKIISLGGLHVIGTERHESRRIDNQLRGRAGRQGDPGSTRFFLSLEDNLMRIFGGDRVASLMNMFRVEEDMPIESGMLTRSLEGAQKKVETYYYDIRKQVFEYDEVMNNQRRAIYAERRRVLEGQDLKEQVIKYAEKTMDDIVDYYVNPDLPSEEWELDKLTEKVKEFVYLLSDLQPSHLEDMSMSEIKAFLHEQVRIAYDMKEAEVDQIQPGLMRQAERFFILQRIDTLWREHLQQMEALRESVGLRGYGQKDPLIEYKSEGYELFLDMMTNIRRDVVYSLFMFQPQPQAAVETSQMV</sequence>
<evidence type="ECO:0000256" key="13">
    <source>
        <dbReference type="HAMAP-Rule" id="MF_01382"/>
    </source>
</evidence>
<dbReference type="InterPro" id="IPR011130">
    <property type="entry name" value="SecA_preprotein_X-link_dom"/>
</dbReference>
<dbReference type="SUPFAM" id="SSF81767">
    <property type="entry name" value="Pre-protein crosslinking domain of SecA"/>
    <property type="match status" value="1"/>
</dbReference>
<dbReference type="InterPro" id="IPR014001">
    <property type="entry name" value="Helicase_ATP-bd"/>
</dbReference>
<dbReference type="PRINTS" id="PR00906">
    <property type="entry name" value="SECA"/>
</dbReference>
<reference evidence="17 18" key="1">
    <citation type="submission" date="2017-06" db="EMBL/GenBank/DDBJ databases">
        <title>Genome sequencing of cyanobaciteial culture collection at National Institute for Environmental Studies (NIES).</title>
        <authorList>
            <person name="Hirose Y."/>
            <person name="Shimura Y."/>
            <person name="Fujisawa T."/>
            <person name="Nakamura Y."/>
            <person name="Kawachi M."/>
        </authorList>
    </citation>
    <scope>NUCLEOTIDE SEQUENCE [LARGE SCALE GENOMIC DNA]</scope>
    <source>
        <strain evidence="17 18">NIES-267</strain>
    </source>
</reference>
<dbReference type="Pfam" id="PF07516">
    <property type="entry name" value="SecA_SW"/>
    <property type="match status" value="1"/>
</dbReference>
<dbReference type="AlphaFoldDB" id="A0A1Z4LLU7"/>
<name>A0A1Z4LLU7_9CYAN</name>
<dbReference type="CDD" id="cd18803">
    <property type="entry name" value="SF2_C_secA"/>
    <property type="match status" value="1"/>
</dbReference>
<dbReference type="InterPro" id="IPR036266">
    <property type="entry name" value="SecA_Wing/Scaffold_sf"/>
</dbReference>
<keyword evidence="9 13" id="KW-0811">Translocation</keyword>
<dbReference type="CDD" id="cd17928">
    <property type="entry name" value="DEXDc_SecA"/>
    <property type="match status" value="1"/>
</dbReference>
<accession>A0A1Z4LLU7</accession>
<evidence type="ECO:0000256" key="12">
    <source>
        <dbReference type="ARBA" id="ARBA00060385"/>
    </source>
</evidence>
<gene>
    <name evidence="13 17" type="primary">secA</name>
    <name evidence="17" type="ORF">NIES267_15460</name>
</gene>
<dbReference type="InterPro" id="IPR044722">
    <property type="entry name" value="SecA_SF2_C"/>
</dbReference>
<protein>
    <recommendedName>
        <fullName evidence="13 14">Protein translocase subunit SecA</fullName>
        <ecNumber evidence="13">7.4.2.8</ecNumber>
    </recommendedName>
</protein>
<dbReference type="Gene3D" id="1.10.3060.10">
    <property type="entry name" value="Helical scaffold and wing domains of SecA"/>
    <property type="match status" value="1"/>
</dbReference>
<dbReference type="InterPro" id="IPR011116">
    <property type="entry name" value="SecA_Wing/Scaffold"/>
</dbReference>
<evidence type="ECO:0000256" key="6">
    <source>
        <dbReference type="ARBA" id="ARBA00022840"/>
    </source>
</evidence>
<evidence type="ECO:0000256" key="4">
    <source>
        <dbReference type="ARBA" id="ARBA00022475"/>
    </source>
</evidence>
<dbReference type="PROSITE" id="PS51192">
    <property type="entry name" value="HELICASE_ATP_BIND_1"/>
    <property type="match status" value="1"/>
</dbReference>
<dbReference type="FunFam" id="1.10.3060.10:FF:000003">
    <property type="entry name" value="Protein translocase subunit SecA"/>
    <property type="match status" value="1"/>
</dbReference>
<evidence type="ECO:0000256" key="2">
    <source>
        <dbReference type="ARBA" id="ARBA00007650"/>
    </source>
</evidence>
<dbReference type="PANTHER" id="PTHR30612:SF0">
    <property type="entry name" value="CHLOROPLAST PROTEIN-TRANSPORTING ATPASE"/>
    <property type="match status" value="1"/>
</dbReference>
<dbReference type="Pfam" id="PF21090">
    <property type="entry name" value="P-loop_SecA"/>
    <property type="match status" value="1"/>
</dbReference>
<comment type="subcellular location">
    <subcellularLocation>
        <location evidence="13">Cell inner membrane</location>
        <topology evidence="13">Peripheral membrane protein</topology>
        <orientation evidence="13">Cytoplasmic side</orientation>
    </subcellularLocation>
    <subcellularLocation>
        <location evidence="13">Cellular thylakoid membrane</location>
        <topology evidence="13">Peripheral membrane protein</topology>
        <orientation evidence="13">Cytoplasmic side</orientation>
    </subcellularLocation>
    <subcellularLocation>
        <location evidence="13">Cytoplasm</location>
    </subcellularLocation>
    <subcellularLocation>
        <location evidence="1">Membrane</location>
        <topology evidence="1">Peripheral membrane protein</topology>
    </subcellularLocation>
    <subcellularLocation>
        <location evidence="12">Thylakoid</location>
    </subcellularLocation>
</comment>
<dbReference type="InterPro" id="IPR011115">
    <property type="entry name" value="SecA_DEAD"/>
</dbReference>
<feature type="domain" description="Helicase ATP-binding" evidence="15">
    <location>
        <begin position="85"/>
        <end position="243"/>
    </location>
</feature>
<dbReference type="GO" id="GO:0065002">
    <property type="term" value="P:intracellular protein transmembrane transport"/>
    <property type="evidence" value="ECO:0007669"/>
    <property type="project" value="UniProtKB-UniRule"/>
</dbReference>
<dbReference type="GO" id="GO:0008564">
    <property type="term" value="F:protein-exporting ATPase activity"/>
    <property type="evidence" value="ECO:0007669"/>
    <property type="project" value="UniProtKB-EC"/>
</dbReference>
<evidence type="ECO:0000259" key="16">
    <source>
        <dbReference type="PROSITE" id="PS51196"/>
    </source>
</evidence>
<dbReference type="GO" id="GO:0031676">
    <property type="term" value="C:plasma membrane-derived thylakoid membrane"/>
    <property type="evidence" value="ECO:0007669"/>
    <property type="project" value="UniProtKB-SubCell"/>
</dbReference>
<dbReference type="Pfam" id="PF07517">
    <property type="entry name" value="SecA_DEAD"/>
    <property type="match status" value="1"/>
</dbReference>
<dbReference type="Gene3D" id="3.40.50.300">
    <property type="entry name" value="P-loop containing nucleotide triphosphate hydrolases"/>
    <property type="match status" value="2"/>
</dbReference>
<evidence type="ECO:0000256" key="5">
    <source>
        <dbReference type="ARBA" id="ARBA00022741"/>
    </source>
</evidence>
<keyword evidence="7 13" id="KW-0653">Protein transport</keyword>
<comment type="subunit">
    <text evidence="13">Monomer and homodimer. Part of the essential Sec protein translocation apparatus which comprises SecA, SecYEG and auxiliary proteins SecDF. Other proteins may also be involved.</text>
</comment>
<dbReference type="EMBL" id="AP018227">
    <property type="protein sequence ID" value="BAY82068.1"/>
    <property type="molecule type" value="Genomic_DNA"/>
</dbReference>
<dbReference type="OrthoDB" id="9805579at2"/>
<dbReference type="GO" id="GO:0006605">
    <property type="term" value="P:protein targeting"/>
    <property type="evidence" value="ECO:0007669"/>
    <property type="project" value="UniProtKB-UniRule"/>
</dbReference>
<evidence type="ECO:0000256" key="1">
    <source>
        <dbReference type="ARBA" id="ARBA00004170"/>
    </source>
</evidence>
<dbReference type="GO" id="GO:0017038">
    <property type="term" value="P:protein import"/>
    <property type="evidence" value="ECO:0007669"/>
    <property type="project" value="InterPro"/>
</dbReference>
<keyword evidence="3 13" id="KW-0813">Transport</keyword>
<dbReference type="Proteomes" id="UP000218418">
    <property type="component" value="Chromosome"/>
</dbReference>
<evidence type="ECO:0000313" key="17">
    <source>
        <dbReference type="EMBL" id="BAY82068.1"/>
    </source>
</evidence>
<dbReference type="InterPro" id="IPR027417">
    <property type="entry name" value="P-loop_NTPase"/>
</dbReference>
<dbReference type="Gene3D" id="3.90.1440.10">
    <property type="entry name" value="SecA, preprotein cross-linking domain"/>
    <property type="match status" value="1"/>
</dbReference>
<dbReference type="InterPro" id="IPR014018">
    <property type="entry name" value="SecA_motor_DEAD"/>
</dbReference>
<keyword evidence="18" id="KW-1185">Reference proteome</keyword>
<evidence type="ECO:0000256" key="14">
    <source>
        <dbReference type="RuleBase" id="RU003874"/>
    </source>
</evidence>
<dbReference type="SMART" id="SM00958">
    <property type="entry name" value="SecA_PP_bind"/>
    <property type="match status" value="1"/>
</dbReference>
<keyword evidence="13" id="KW-0963">Cytoplasm</keyword>
<comment type="function">
    <text evidence="13">Probably participates in protein translocation into and across both the cytoplasmic and thylakoid membranes in cyanobacterial cells.</text>
</comment>
<feature type="domain" description="SecA family profile" evidence="16">
    <location>
        <begin position="1"/>
        <end position="703"/>
    </location>
</feature>
<organism evidence="17 18">
    <name type="scientific">Calothrix parasitica NIES-267</name>
    <dbReference type="NCBI Taxonomy" id="1973488"/>
    <lineage>
        <taxon>Bacteria</taxon>
        <taxon>Bacillati</taxon>
        <taxon>Cyanobacteriota</taxon>
        <taxon>Cyanophyceae</taxon>
        <taxon>Nostocales</taxon>
        <taxon>Calotrichaceae</taxon>
        <taxon>Calothrix</taxon>
    </lineage>
</organism>
<dbReference type="SUPFAM" id="SSF52540">
    <property type="entry name" value="P-loop containing nucleoside triphosphate hydrolases"/>
    <property type="match status" value="2"/>
</dbReference>
<dbReference type="InterPro" id="IPR020937">
    <property type="entry name" value="SecA_CS"/>
</dbReference>
<keyword evidence="10 13" id="KW-0793">Thylakoid</keyword>
<dbReference type="GO" id="GO:0005829">
    <property type="term" value="C:cytosol"/>
    <property type="evidence" value="ECO:0007669"/>
    <property type="project" value="TreeGrafter"/>
</dbReference>